<proteinExistence type="predicted"/>
<dbReference type="Pfam" id="PF01810">
    <property type="entry name" value="LysE"/>
    <property type="match status" value="1"/>
</dbReference>
<sequence>MPASGDPAQTLAYRDPMEFNRMAVSQTALVYATYLLATASPGPSNMAIAGTAMRDGRRPALALAAGVVSGSLFWAVLAATGVSAVLAAHAQALWLVKMAGGVYLLYLAWRAGRSAMGPACGMPAPHADRRPPRDGALYRQGMLMHIGNPKAILSWTAIISLGVQADAPAGGLPAIVGGCLCLGVLVFGGYAIAFSTAAVVALHARWRRWIEGTLSAVFALAGLQLLFGRR</sequence>
<evidence type="ECO:0000313" key="7">
    <source>
        <dbReference type="EMBL" id="GHC86990.1"/>
    </source>
</evidence>
<feature type="transmembrane region" description="Helical" evidence="6">
    <location>
        <begin position="60"/>
        <end position="86"/>
    </location>
</feature>
<dbReference type="InterPro" id="IPR001123">
    <property type="entry name" value="LeuE-type"/>
</dbReference>
<reference evidence="8" key="1">
    <citation type="journal article" date="2019" name="Int. J. Syst. Evol. Microbiol.">
        <title>The Global Catalogue of Microorganisms (GCM) 10K type strain sequencing project: providing services to taxonomists for standard genome sequencing and annotation.</title>
        <authorList>
            <consortium name="The Broad Institute Genomics Platform"/>
            <consortium name="The Broad Institute Genome Sequencing Center for Infectious Disease"/>
            <person name="Wu L."/>
            <person name="Ma J."/>
        </authorList>
    </citation>
    <scope>NUCLEOTIDE SEQUENCE [LARGE SCALE GENOMIC DNA]</scope>
    <source>
        <strain evidence="8">KCTC 23314</strain>
    </source>
</reference>
<keyword evidence="2" id="KW-1003">Cell membrane</keyword>
<accession>A0ABQ3G461</accession>
<feature type="transmembrane region" description="Helical" evidence="6">
    <location>
        <begin position="28"/>
        <end position="48"/>
    </location>
</feature>
<evidence type="ECO:0000313" key="8">
    <source>
        <dbReference type="Proteomes" id="UP000626210"/>
    </source>
</evidence>
<comment type="caution">
    <text evidence="7">The sequence shown here is derived from an EMBL/GenBank/DDBJ whole genome shotgun (WGS) entry which is preliminary data.</text>
</comment>
<dbReference type="PANTHER" id="PTHR30086:SF17">
    <property type="entry name" value="LYSE FAMILY TRANSLOCATOR"/>
    <property type="match status" value="1"/>
</dbReference>
<feature type="transmembrane region" description="Helical" evidence="6">
    <location>
        <begin position="92"/>
        <end position="109"/>
    </location>
</feature>
<dbReference type="EMBL" id="BMYK01000009">
    <property type="protein sequence ID" value="GHC86990.1"/>
    <property type="molecule type" value="Genomic_DNA"/>
</dbReference>
<dbReference type="PANTHER" id="PTHR30086">
    <property type="entry name" value="ARGININE EXPORTER PROTEIN ARGO"/>
    <property type="match status" value="1"/>
</dbReference>
<evidence type="ECO:0000256" key="6">
    <source>
        <dbReference type="SAM" id="Phobius"/>
    </source>
</evidence>
<feature type="transmembrane region" description="Helical" evidence="6">
    <location>
        <begin position="209"/>
        <end position="227"/>
    </location>
</feature>
<feature type="transmembrane region" description="Helical" evidence="6">
    <location>
        <begin position="175"/>
        <end position="202"/>
    </location>
</feature>
<keyword evidence="5 6" id="KW-0472">Membrane</keyword>
<protein>
    <submittedName>
        <fullName evidence="7">Amino acid transporter</fullName>
    </submittedName>
</protein>
<evidence type="ECO:0000256" key="3">
    <source>
        <dbReference type="ARBA" id="ARBA00022692"/>
    </source>
</evidence>
<dbReference type="Proteomes" id="UP000626210">
    <property type="component" value="Unassembled WGS sequence"/>
</dbReference>
<evidence type="ECO:0000256" key="1">
    <source>
        <dbReference type="ARBA" id="ARBA00004651"/>
    </source>
</evidence>
<organism evidence="7 8">
    <name type="scientific">Pseudorhodoferax aquiterrae</name>
    <dbReference type="NCBI Taxonomy" id="747304"/>
    <lineage>
        <taxon>Bacteria</taxon>
        <taxon>Pseudomonadati</taxon>
        <taxon>Pseudomonadota</taxon>
        <taxon>Betaproteobacteria</taxon>
        <taxon>Burkholderiales</taxon>
        <taxon>Comamonadaceae</taxon>
    </lineage>
</organism>
<evidence type="ECO:0000256" key="2">
    <source>
        <dbReference type="ARBA" id="ARBA00022475"/>
    </source>
</evidence>
<keyword evidence="4 6" id="KW-1133">Transmembrane helix</keyword>
<name>A0ABQ3G461_9BURK</name>
<evidence type="ECO:0000256" key="4">
    <source>
        <dbReference type="ARBA" id="ARBA00022989"/>
    </source>
</evidence>
<gene>
    <name evidence="7" type="ORF">GCM10007320_33160</name>
</gene>
<evidence type="ECO:0000256" key="5">
    <source>
        <dbReference type="ARBA" id="ARBA00023136"/>
    </source>
</evidence>
<keyword evidence="8" id="KW-1185">Reference proteome</keyword>
<comment type="subcellular location">
    <subcellularLocation>
        <location evidence="1">Cell membrane</location>
        <topology evidence="1">Multi-pass membrane protein</topology>
    </subcellularLocation>
</comment>
<keyword evidence="3 6" id="KW-0812">Transmembrane</keyword>